<dbReference type="Pfam" id="PF07690">
    <property type="entry name" value="MFS_1"/>
    <property type="match status" value="1"/>
</dbReference>
<dbReference type="RefSeq" id="XP_013284634.1">
    <property type="nucleotide sequence ID" value="XM_013429180.1"/>
</dbReference>
<dbReference type="Proteomes" id="UP000053029">
    <property type="component" value="Unassembled WGS sequence"/>
</dbReference>
<dbReference type="PROSITE" id="PS50850">
    <property type="entry name" value="MFS"/>
    <property type="match status" value="1"/>
</dbReference>
<evidence type="ECO:0000313" key="8">
    <source>
        <dbReference type="EMBL" id="KIW80826.1"/>
    </source>
</evidence>
<feature type="transmembrane region" description="Helical" evidence="6">
    <location>
        <begin position="121"/>
        <end position="141"/>
    </location>
</feature>
<comment type="subcellular location">
    <subcellularLocation>
        <location evidence="1">Membrane</location>
        <topology evidence="1">Multi-pass membrane protein</topology>
    </subcellularLocation>
</comment>
<evidence type="ECO:0000256" key="3">
    <source>
        <dbReference type="ARBA" id="ARBA00022692"/>
    </source>
</evidence>
<feature type="domain" description="Major facilitator superfamily (MFS) profile" evidence="7">
    <location>
        <begin position="55"/>
        <end position="470"/>
    </location>
</feature>
<evidence type="ECO:0000256" key="4">
    <source>
        <dbReference type="ARBA" id="ARBA00022989"/>
    </source>
</evidence>
<dbReference type="SUPFAM" id="SSF103473">
    <property type="entry name" value="MFS general substrate transporter"/>
    <property type="match status" value="1"/>
</dbReference>
<dbReference type="InterPro" id="IPR020846">
    <property type="entry name" value="MFS_dom"/>
</dbReference>
<feature type="transmembrane region" description="Helical" evidence="6">
    <location>
        <begin position="289"/>
        <end position="314"/>
    </location>
</feature>
<dbReference type="Gene3D" id="1.20.1250.20">
    <property type="entry name" value="MFS general substrate transporter like domains"/>
    <property type="match status" value="2"/>
</dbReference>
<keyword evidence="4 6" id="KW-1133">Transmembrane helix</keyword>
<name>A0A0D2DSI8_9EURO</name>
<keyword evidence="5 6" id="KW-0472">Membrane</keyword>
<evidence type="ECO:0000256" key="6">
    <source>
        <dbReference type="SAM" id="Phobius"/>
    </source>
</evidence>
<evidence type="ECO:0000256" key="1">
    <source>
        <dbReference type="ARBA" id="ARBA00004141"/>
    </source>
</evidence>
<dbReference type="OrthoDB" id="2962993at2759"/>
<gene>
    <name evidence="8" type="ORF">Z517_07443</name>
</gene>
<feature type="transmembrane region" description="Helical" evidence="6">
    <location>
        <begin position="353"/>
        <end position="373"/>
    </location>
</feature>
<keyword evidence="2" id="KW-0813">Transport</keyword>
<dbReference type="FunFam" id="1.20.1250.20:FF:000013">
    <property type="entry name" value="MFS general substrate transporter"/>
    <property type="match status" value="1"/>
</dbReference>
<feature type="transmembrane region" description="Helical" evidence="6">
    <location>
        <begin position="93"/>
        <end position="114"/>
    </location>
</feature>
<dbReference type="InterPro" id="IPR011701">
    <property type="entry name" value="MFS"/>
</dbReference>
<feature type="transmembrane region" description="Helical" evidence="6">
    <location>
        <begin position="214"/>
        <end position="236"/>
    </location>
</feature>
<dbReference type="GO" id="GO:0016020">
    <property type="term" value="C:membrane"/>
    <property type="evidence" value="ECO:0007669"/>
    <property type="project" value="UniProtKB-SubCell"/>
</dbReference>
<dbReference type="AlphaFoldDB" id="A0A0D2DSI8"/>
<evidence type="ECO:0000313" key="9">
    <source>
        <dbReference type="Proteomes" id="UP000053029"/>
    </source>
</evidence>
<dbReference type="EMBL" id="KN846972">
    <property type="protein sequence ID" value="KIW80826.1"/>
    <property type="molecule type" value="Genomic_DNA"/>
</dbReference>
<dbReference type="PANTHER" id="PTHR43791">
    <property type="entry name" value="PERMEASE-RELATED"/>
    <property type="match status" value="1"/>
</dbReference>
<evidence type="ECO:0000259" key="7">
    <source>
        <dbReference type="PROSITE" id="PS50850"/>
    </source>
</evidence>
<feature type="transmembrane region" description="Helical" evidence="6">
    <location>
        <begin position="444"/>
        <end position="469"/>
    </location>
</feature>
<accession>A0A0D2DSI8</accession>
<sequence>MAWSDTHEKNNRVDTVEADPIDHVEYDSGVVNQQPVPCYDAAETQKVLHKIDWRLLPILALLYLLAFLDRGNLGNAKVAGMATDLNLTGTQYNLAATMFFIPYAVFEIPSNIVLKLLRPSIWMTCLVVSWGTVVVCTGIVQNYHGLLVCRILLGVTEAGFFPAATFLVSEWYCRFEVQTRMSVFFSAASMAGAFSGLLAFGIQQMDGVADLAGWRWIFILEGIVTVLMGFTIPWVLPDSPERARWLTPEEKRFVRYRLERDSGTEKGRVDTMDHFHTKYLVAALTDWKIWFTVFVYWGNTIPVYAFTFTAPTIIKDLGYTSAQAQLLTIPVYFAGLVSTIGFSWLADRRRSRWPFVVVPYAISMVGFLALLVIPHPKLPGLTYAFLFPITIGVYPAVITLVSWVANNLAPTSKRACGLAVSIMMGNFGGAIGSNIYLAQEAPRYWTGYGVSTACCALAIASTFVLRWAYKRENTKRDQISEEEVRSMYTEEMLLDMGDKSPLYRYVY</sequence>
<feature type="transmembrane region" description="Helical" evidence="6">
    <location>
        <begin position="385"/>
        <end position="405"/>
    </location>
</feature>
<dbReference type="GeneID" id="25306933"/>
<keyword evidence="9" id="KW-1185">Reference proteome</keyword>
<dbReference type="GO" id="GO:0022857">
    <property type="term" value="F:transmembrane transporter activity"/>
    <property type="evidence" value="ECO:0007669"/>
    <property type="project" value="InterPro"/>
</dbReference>
<organism evidence="8 9">
    <name type="scientific">Fonsecaea pedrosoi CBS 271.37</name>
    <dbReference type="NCBI Taxonomy" id="1442368"/>
    <lineage>
        <taxon>Eukaryota</taxon>
        <taxon>Fungi</taxon>
        <taxon>Dikarya</taxon>
        <taxon>Ascomycota</taxon>
        <taxon>Pezizomycotina</taxon>
        <taxon>Eurotiomycetes</taxon>
        <taxon>Chaetothyriomycetidae</taxon>
        <taxon>Chaetothyriales</taxon>
        <taxon>Herpotrichiellaceae</taxon>
        <taxon>Fonsecaea</taxon>
    </lineage>
</organism>
<reference evidence="8 9" key="1">
    <citation type="submission" date="2015-01" db="EMBL/GenBank/DDBJ databases">
        <title>The Genome Sequence of Fonsecaea pedrosoi CBS 271.37.</title>
        <authorList>
            <consortium name="The Broad Institute Genomics Platform"/>
            <person name="Cuomo C."/>
            <person name="de Hoog S."/>
            <person name="Gorbushina A."/>
            <person name="Stielow B."/>
            <person name="Teixiera M."/>
            <person name="Abouelleil A."/>
            <person name="Chapman S.B."/>
            <person name="Priest M."/>
            <person name="Young S.K."/>
            <person name="Wortman J."/>
            <person name="Nusbaum C."/>
            <person name="Birren B."/>
        </authorList>
    </citation>
    <scope>NUCLEOTIDE SEQUENCE [LARGE SCALE GENOMIC DNA]</scope>
    <source>
        <strain evidence="8 9">CBS 271.37</strain>
    </source>
</reference>
<feature type="transmembrane region" description="Helical" evidence="6">
    <location>
        <begin position="326"/>
        <end position="346"/>
    </location>
</feature>
<feature type="transmembrane region" description="Helical" evidence="6">
    <location>
        <begin position="55"/>
        <end position="73"/>
    </location>
</feature>
<dbReference type="VEuPathDB" id="FungiDB:Z517_07443"/>
<dbReference type="HOGENOM" id="CLU_001265_0_1_1"/>
<dbReference type="PANTHER" id="PTHR43791:SF18">
    <property type="entry name" value="NICOTINIC ACID TRANSPORTER TNA1, PUTATIVE (AFU_ORTHOLOGUE AFUA_3G03820)-RELATED"/>
    <property type="match status" value="1"/>
</dbReference>
<dbReference type="InterPro" id="IPR036259">
    <property type="entry name" value="MFS_trans_sf"/>
</dbReference>
<evidence type="ECO:0000256" key="5">
    <source>
        <dbReference type="ARBA" id="ARBA00023136"/>
    </source>
</evidence>
<keyword evidence="3 6" id="KW-0812">Transmembrane</keyword>
<proteinExistence type="predicted"/>
<feature type="transmembrane region" description="Helical" evidence="6">
    <location>
        <begin position="417"/>
        <end position="438"/>
    </location>
</feature>
<feature type="transmembrane region" description="Helical" evidence="6">
    <location>
        <begin position="147"/>
        <end position="169"/>
    </location>
</feature>
<evidence type="ECO:0000256" key="2">
    <source>
        <dbReference type="ARBA" id="ARBA00022448"/>
    </source>
</evidence>
<protein>
    <recommendedName>
        <fullName evidence="7">Major facilitator superfamily (MFS) profile domain-containing protein</fullName>
    </recommendedName>
</protein>
<feature type="transmembrane region" description="Helical" evidence="6">
    <location>
        <begin position="181"/>
        <end position="202"/>
    </location>
</feature>
<dbReference type="FunFam" id="1.20.1250.20:FF:000034">
    <property type="entry name" value="MFS general substrate transporter"/>
    <property type="match status" value="1"/>
</dbReference>